<dbReference type="Gene3D" id="1.10.10.10">
    <property type="entry name" value="Winged helix-like DNA-binding domain superfamily/Winged helix DNA-binding domain"/>
    <property type="match status" value="1"/>
</dbReference>
<dbReference type="PANTHER" id="PTHR12835:SF5">
    <property type="entry name" value="BIOTIN--PROTEIN LIGASE"/>
    <property type="match status" value="1"/>
</dbReference>
<dbReference type="GO" id="GO:0016740">
    <property type="term" value="F:transferase activity"/>
    <property type="evidence" value="ECO:0007669"/>
    <property type="project" value="UniProtKB-ARBA"/>
</dbReference>
<keyword evidence="1 5" id="KW-0436">Ligase</keyword>
<dbReference type="HAMAP" id="MF_00978">
    <property type="entry name" value="Bifunct_BirA"/>
    <property type="match status" value="1"/>
</dbReference>
<keyword evidence="5" id="KW-0678">Repressor</keyword>
<evidence type="ECO:0000256" key="4">
    <source>
        <dbReference type="ARBA" id="ARBA00023267"/>
    </source>
</evidence>
<dbReference type="Pfam" id="PF02237">
    <property type="entry name" value="BPL_C"/>
    <property type="match status" value="1"/>
</dbReference>
<evidence type="ECO:0000259" key="6">
    <source>
        <dbReference type="PROSITE" id="PS51733"/>
    </source>
</evidence>
<dbReference type="GO" id="GO:0009249">
    <property type="term" value="P:protein lipoylation"/>
    <property type="evidence" value="ECO:0007669"/>
    <property type="project" value="UniProtKB-ARBA"/>
</dbReference>
<organism evidence="7 8">
    <name type="scientific">Candidatus Avimonoglobus intestinipullorum</name>
    <dbReference type="NCBI Taxonomy" id="2840699"/>
    <lineage>
        <taxon>Bacteria</taxon>
        <taxon>Bacillati</taxon>
        <taxon>Bacillota</taxon>
        <taxon>Clostridia</taxon>
        <taxon>Eubacteriales</taxon>
        <taxon>Candidatus Avimonoglobus</taxon>
    </lineage>
</organism>
<feature type="binding site" evidence="5">
    <location>
        <begin position="89"/>
        <end position="91"/>
    </location>
    <ligand>
        <name>biotin</name>
        <dbReference type="ChEBI" id="CHEBI:57586"/>
    </ligand>
</feature>
<feature type="DNA-binding region" description="H-T-H motif" evidence="5">
    <location>
        <begin position="18"/>
        <end position="37"/>
    </location>
</feature>
<dbReference type="EC" id="6.3.4.15" evidence="5"/>
<keyword evidence="5" id="KW-0805">Transcription regulation</keyword>
<dbReference type="PROSITE" id="PS51733">
    <property type="entry name" value="BPL_LPL_CATALYTIC"/>
    <property type="match status" value="1"/>
</dbReference>
<dbReference type="NCBIfam" id="TIGR00121">
    <property type="entry name" value="birA_ligase"/>
    <property type="match status" value="1"/>
</dbReference>
<dbReference type="InterPro" id="IPR045864">
    <property type="entry name" value="aa-tRNA-synth_II/BPL/LPL"/>
</dbReference>
<evidence type="ECO:0000256" key="2">
    <source>
        <dbReference type="ARBA" id="ARBA00022741"/>
    </source>
</evidence>
<dbReference type="SUPFAM" id="SSF55681">
    <property type="entry name" value="Class II aaRS and biotin synthetases"/>
    <property type="match status" value="1"/>
</dbReference>
<evidence type="ECO:0000256" key="1">
    <source>
        <dbReference type="ARBA" id="ARBA00022598"/>
    </source>
</evidence>
<evidence type="ECO:0000256" key="3">
    <source>
        <dbReference type="ARBA" id="ARBA00022840"/>
    </source>
</evidence>
<dbReference type="GO" id="GO:0004077">
    <property type="term" value="F:biotin--[biotin carboxyl-carrier protein] ligase activity"/>
    <property type="evidence" value="ECO:0007669"/>
    <property type="project" value="UniProtKB-UniRule"/>
</dbReference>
<name>A0A9D1S5R0_9FIRM</name>
<keyword evidence="5" id="KW-0804">Transcription</keyword>
<accession>A0A9D1S5R0</accession>
<gene>
    <name evidence="5" type="primary">birA</name>
    <name evidence="7" type="ORF">IAB04_00825</name>
</gene>
<dbReference type="InterPro" id="IPR030855">
    <property type="entry name" value="Bifunct_BirA"/>
</dbReference>
<dbReference type="InterPro" id="IPR036388">
    <property type="entry name" value="WH-like_DNA-bd_sf"/>
</dbReference>
<dbReference type="GO" id="GO:0006355">
    <property type="term" value="P:regulation of DNA-templated transcription"/>
    <property type="evidence" value="ECO:0007669"/>
    <property type="project" value="UniProtKB-UniRule"/>
</dbReference>
<reference evidence="7" key="2">
    <citation type="journal article" date="2021" name="PeerJ">
        <title>Extensive microbial diversity within the chicken gut microbiome revealed by metagenomics and culture.</title>
        <authorList>
            <person name="Gilroy R."/>
            <person name="Ravi A."/>
            <person name="Getino M."/>
            <person name="Pursley I."/>
            <person name="Horton D.L."/>
            <person name="Alikhan N.F."/>
            <person name="Baker D."/>
            <person name="Gharbi K."/>
            <person name="Hall N."/>
            <person name="Watson M."/>
            <person name="Adriaenssens E.M."/>
            <person name="Foster-Nyarko E."/>
            <person name="Jarju S."/>
            <person name="Secka A."/>
            <person name="Antonio M."/>
            <person name="Oren A."/>
            <person name="Chaudhuri R.R."/>
            <person name="La Ragione R."/>
            <person name="Hildebrand F."/>
            <person name="Pallen M.J."/>
        </authorList>
    </citation>
    <scope>NUCLEOTIDE SEQUENCE</scope>
    <source>
        <strain evidence="7">ChiSjej4B22-9803</strain>
    </source>
</reference>
<dbReference type="InterPro" id="IPR003142">
    <property type="entry name" value="BPL_C"/>
</dbReference>
<keyword evidence="3 5" id="KW-0067">ATP-binding</keyword>
<proteinExistence type="inferred from homology"/>
<keyword evidence="2 5" id="KW-0547">Nucleotide-binding</keyword>
<dbReference type="Pfam" id="PF08279">
    <property type="entry name" value="HTH_11"/>
    <property type="match status" value="1"/>
</dbReference>
<keyword evidence="4 5" id="KW-0092">Biotin</keyword>
<comment type="catalytic activity">
    <reaction evidence="5">
        <text>biotin + L-lysyl-[protein] + ATP = N(6)-biotinyl-L-lysyl-[protein] + AMP + diphosphate + H(+)</text>
        <dbReference type="Rhea" id="RHEA:11756"/>
        <dbReference type="Rhea" id="RHEA-COMP:9752"/>
        <dbReference type="Rhea" id="RHEA-COMP:10505"/>
        <dbReference type="ChEBI" id="CHEBI:15378"/>
        <dbReference type="ChEBI" id="CHEBI:29969"/>
        <dbReference type="ChEBI" id="CHEBI:30616"/>
        <dbReference type="ChEBI" id="CHEBI:33019"/>
        <dbReference type="ChEBI" id="CHEBI:57586"/>
        <dbReference type="ChEBI" id="CHEBI:83144"/>
        <dbReference type="ChEBI" id="CHEBI:456215"/>
        <dbReference type="EC" id="6.3.4.15"/>
    </reaction>
</comment>
<dbReference type="InterPro" id="IPR036390">
    <property type="entry name" value="WH_DNA-bd_sf"/>
</dbReference>
<comment type="similarity">
    <text evidence="5">Belongs to the biotin--protein ligase family.</text>
</comment>
<dbReference type="CDD" id="cd16442">
    <property type="entry name" value="BPL"/>
    <property type="match status" value="1"/>
</dbReference>
<dbReference type="SUPFAM" id="SSF50037">
    <property type="entry name" value="C-terminal domain of transcriptional repressors"/>
    <property type="match status" value="1"/>
</dbReference>
<keyword evidence="5" id="KW-0238">DNA-binding</keyword>
<dbReference type="SUPFAM" id="SSF46785">
    <property type="entry name" value="Winged helix' DNA-binding domain"/>
    <property type="match status" value="1"/>
</dbReference>
<dbReference type="GO" id="GO:0005737">
    <property type="term" value="C:cytoplasm"/>
    <property type="evidence" value="ECO:0007669"/>
    <property type="project" value="TreeGrafter"/>
</dbReference>
<dbReference type="Gene3D" id="2.30.30.100">
    <property type="match status" value="1"/>
</dbReference>
<dbReference type="InterPro" id="IPR004408">
    <property type="entry name" value="Biotin_CoA_COase_ligase"/>
</dbReference>
<dbReference type="PANTHER" id="PTHR12835">
    <property type="entry name" value="BIOTIN PROTEIN LIGASE"/>
    <property type="match status" value="1"/>
</dbReference>
<dbReference type="Pfam" id="PF03099">
    <property type="entry name" value="BPL_LplA_LipB"/>
    <property type="match status" value="1"/>
</dbReference>
<evidence type="ECO:0000313" key="7">
    <source>
        <dbReference type="EMBL" id="HIU47886.1"/>
    </source>
</evidence>
<comment type="function">
    <text evidence="5">Acts both as a biotin--[acetyl-CoA-carboxylase] ligase and a repressor.</text>
</comment>
<reference evidence="7" key="1">
    <citation type="submission" date="2020-10" db="EMBL/GenBank/DDBJ databases">
        <authorList>
            <person name="Gilroy R."/>
        </authorList>
    </citation>
    <scope>NUCLEOTIDE SEQUENCE</scope>
    <source>
        <strain evidence="7">ChiSjej4B22-9803</strain>
    </source>
</reference>
<feature type="domain" description="BPL/LPL catalytic" evidence="6">
    <location>
        <begin position="57"/>
        <end position="254"/>
    </location>
</feature>
<dbReference type="GO" id="GO:0005524">
    <property type="term" value="F:ATP binding"/>
    <property type="evidence" value="ECO:0007669"/>
    <property type="project" value="UniProtKB-UniRule"/>
</dbReference>
<evidence type="ECO:0000313" key="8">
    <source>
        <dbReference type="Proteomes" id="UP000824111"/>
    </source>
</evidence>
<dbReference type="InterPro" id="IPR004143">
    <property type="entry name" value="BPL_LPL_catalytic"/>
</dbReference>
<dbReference type="Proteomes" id="UP000824111">
    <property type="component" value="Unassembled WGS sequence"/>
</dbReference>
<dbReference type="EMBL" id="DVND01000019">
    <property type="protein sequence ID" value="HIU47886.1"/>
    <property type="molecule type" value="Genomic_DNA"/>
</dbReference>
<dbReference type="GO" id="GO:0003677">
    <property type="term" value="F:DNA binding"/>
    <property type="evidence" value="ECO:0007669"/>
    <property type="project" value="UniProtKB-UniRule"/>
</dbReference>
<evidence type="ECO:0000256" key="5">
    <source>
        <dbReference type="HAMAP-Rule" id="MF_00978"/>
    </source>
</evidence>
<dbReference type="InterPro" id="IPR008988">
    <property type="entry name" value="Transcriptional_repressor_C"/>
</dbReference>
<protein>
    <recommendedName>
        <fullName evidence="5">Bifunctional ligase/repressor BirA</fullName>
    </recommendedName>
    <alternativeName>
        <fullName evidence="5">Biotin--[acetyl-CoA-carboxylase] ligase</fullName>
        <ecNumber evidence="5">6.3.4.15</ecNumber>
    </alternativeName>
    <alternativeName>
        <fullName evidence="5">Biotin--protein ligase</fullName>
    </alternativeName>
    <alternativeName>
        <fullName evidence="5">Biotin-[acetyl-CoA carboxylase] synthetase</fullName>
    </alternativeName>
</protein>
<comment type="caution">
    <text evidence="7">The sequence shown here is derived from an EMBL/GenBank/DDBJ whole genome shotgun (WGS) entry which is preliminary data.</text>
</comment>
<feature type="binding site" evidence="5">
    <location>
        <position position="111"/>
    </location>
    <ligand>
        <name>biotin</name>
        <dbReference type="ChEBI" id="CHEBI:57586"/>
    </ligand>
</feature>
<dbReference type="InterPro" id="IPR013196">
    <property type="entry name" value="HTH_11"/>
</dbReference>
<dbReference type="AlphaFoldDB" id="A0A9D1S5R0"/>
<dbReference type="Gene3D" id="3.30.930.10">
    <property type="entry name" value="Bira Bifunctional Protein, Domain 2"/>
    <property type="match status" value="1"/>
</dbReference>
<feature type="binding site" evidence="5">
    <location>
        <position position="183"/>
    </location>
    <ligand>
        <name>biotin</name>
        <dbReference type="ChEBI" id="CHEBI:57586"/>
    </ligand>
</feature>
<comment type="caution">
    <text evidence="5">Lacks conserved residue(s) required for the propagation of feature annotation.</text>
</comment>
<sequence length="323" mass="35048">MKSEILSILKAADGFVSGEKISETLHVSRAAVWKGITKLRSEGYRITSVTNRGYLLEQTPDVVTEAELADGLETVCIGKTIHFEEETDSTNNLAKRHADMPDGTLFIAERQTAGKGRRGNGWASPKGTGIWMSLLLKPDLPPERVCEITLVAGLAVCNGLNRFLDGAPAMIKWPNDIVVGGRKICGILTELSAQIEAVEYVVTGIGINVNMEHFDDALSEKATSLYIETGSAHPRAAIVQAVLLEFETLYEKFLQGGFEAIRTDYKAACVTLHKEVKIIKKGETLLAEATDIAPDGALVIQRDGQLETVQSGEVSVRGIYGYV</sequence>